<dbReference type="GO" id="GO:0004553">
    <property type="term" value="F:hydrolase activity, hydrolyzing O-glycosyl compounds"/>
    <property type="evidence" value="ECO:0007669"/>
    <property type="project" value="InterPro"/>
</dbReference>
<feature type="region of interest" description="Disordered" evidence="1">
    <location>
        <begin position="328"/>
        <end position="348"/>
    </location>
</feature>
<accession>A0A2H0RCI8</accession>
<dbReference type="PANTHER" id="PTHR34512">
    <property type="entry name" value="CELL SURFACE PROTEIN"/>
    <property type="match status" value="1"/>
</dbReference>
<feature type="domain" description="Dockerin" evidence="2">
    <location>
        <begin position="1025"/>
        <end position="1081"/>
    </location>
</feature>
<dbReference type="Pfam" id="PF00404">
    <property type="entry name" value="Dockerin_1"/>
    <property type="match status" value="1"/>
</dbReference>
<evidence type="ECO:0000313" key="3">
    <source>
        <dbReference type="EMBL" id="PIR43764.1"/>
    </source>
</evidence>
<dbReference type="PROSITE" id="PS51766">
    <property type="entry name" value="DOCKERIN"/>
    <property type="match status" value="1"/>
</dbReference>
<dbReference type="GO" id="GO:0000272">
    <property type="term" value="P:polysaccharide catabolic process"/>
    <property type="evidence" value="ECO:0007669"/>
    <property type="project" value="InterPro"/>
</dbReference>
<dbReference type="SUPFAM" id="SSF50998">
    <property type="entry name" value="Quinoprotein alcohol dehydrogenase-like"/>
    <property type="match status" value="1"/>
</dbReference>
<proteinExistence type="predicted"/>
<dbReference type="InterPro" id="IPR011047">
    <property type="entry name" value="Quinoprotein_ADH-like_sf"/>
</dbReference>
<dbReference type="PROSITE" id="PS00018">
    <property type="entry name" value="EF_HAND_1"/>
    <property type="match status" value="1"/>
</dbReference>
<dbReference type="SMART" id="SM00564">
    <property type="entry name" value="PQQ"/>
    <property type="match status" value="5"/>
</dbReference>
<name>A0A2H0RCI8_UNCKA</name>
<dbReference type="Proteomes" id="UP000230214">
    <property type="component" value="Unassembled WGS sequence"/>
</dbReference>
<dbReference type="InterPro" id="IPR016134">
    <property type="entry name" value="Dockerin_dom"/>
</dbReference>
<dbReference type="Gene3D" id="2.130.10.10">
    <property type="entry name" value="YVTN repeat-like/Quinoprotein amine dehydrogenase"/>
    <property type="match status" value="1"/>
</dbReference>
<evidence type="ECO:0000256" key="1">
    <source>
        <dbReference type="SAM" id="MobiDB-lite"/>
    </source>
</evidence>
<dbReference type="InterPro" id="IPR036439">
    <property type="entry name" value="Dockerin_dom_sf"/>
</dbReference>
<comment type="caution">
    <text evidence="3">The sequence shown here is derived from an EMBL/GenBank/DDBJ whole genome shotgun (WGS) entry which is preliminary data.</text>
</comment>
<reference evidence="3 4" key="1">
    <citation type="submission" date="2017-09" db="EMBL/GenBank/DDBJ databases">
        <title>Depth-based differentiation of microbial function through sediment-hosted aquifers and enrichment of novel symbionts in the deep terrestrial subsurface.</title>
        <authorList>
            <person name="Probst A.J."/>
            <person name="Ladd B."/>
            <person name="Jarett J.K."/>
            <person name="Geller-Mcgrath D.E."/>
            <person name="Sieber C.M."/>
            <person name="Emerson J.B."/>
            <person name="Anantharaman K."/>
            <person name="Thomas B.C."/>
            <person name="Malmstrom R."/>
            <person name="Stieglmeier M."/>
            <person name="Klingl A."/>
            <person name="Woyke T."/>
            <person name="Ryan C.M."/>
            <person name="Banfield J.F."/>
        </authorList>
    </citation>
    <scope>NUCLEOTIDE SEQUENCE [LARGE SCALE GENOMIC DNA]</scope>
    <source>
        <strain evidence="3">CG10_big_fil_rev_8_21_14_0_10_32_10</strain>
    </source>
</reference>
<organism evidence="3 4">
    <name type="scientific">candidate division WWE3 bacterium CG10_big_fil_rev_8_21_14_0_10_32_10</name>
    <dbReference type="NCBI Taxonomy" id="1975090"/>
    <lineage>
        <taxon>Bacteria</taxon>
        <taxon>Katanobacteria</taxon>
    </lineage>
</organism>
<dbReference type="Gene3D" id="1.10.1330.10">
    <property type="entry name" value="Dockerin domain"/>
    <property type="match status" value="1"/>
</dbReference>
<dbReference type="InterPro" id="IPR002105">
    <property type="entry name" value="Dockerin_1_rpt"/>
</dbReference>
<dbReference type="InterPro" id="IPR002372">
    <property type="entry name" value="PQQ_rpt_dom"/>
</dbReference>
<protein>
    <recommendedName>
        <fullName evidence="2">Dockerin domain-containing protein</fullName>
    </recommendedName>
</protein>
<dbReference type="SUPFAM" id="SSF63446">
    <property type="entry name" value="Type I dockerin domain"/>
    <property type="match status" value="1"/>
</dbReference>
<dbReference type="InterPro" id="IPR018391">
    <property type="entry name" value="PQQ_b-propeller_rpt"/>
</dbReference>
<gene>
    <name evidence="3" type="ORF">COV24_00805</name>
</gene>
<sequence length="1081" mass="121060">MLNKAKPQIFFIFLVSVLFFIVVFSYTKVTNAQQSGYDSSEWFMAGANPQRTSHVDSTPTNQTEIPGKLYPEWFIPLEPYIPYGWQLIFANDTIFVSTARGLYAIDINAGELYSQDPNNPDKPWIKWVFPTELPLGQSPTVVKNSQGEYIVYVGGFDKKVYALKADPTNTHRDTTTQQRINDDVVWTFDAQGYWNTTEPTVQHIAAGFNTNPLVIDTKVFLGNRDGYMYALDQSNGTLLWHFKTEGPITFSAAANLDNSIIYFASNDSYGYALNSDTGNLIWQSDSDPSTPEKDKFPGAGFLTWWPVYYHHPTKGDYVIFSGSHNYRSIDPDSPDPDGTGPEKSLFQGGLYTSTERNDLYPGYIDTRVAEFVAGRQTGDWALGTFTYDLSQPVVGSTATPVTEYFEDPTQSEEENDPAGFLRHDHKPWRRAYFVLNASSGTEKIFDFDQDGNNNYAPIVWTGTQSGTRYPPAVGPDNALYQQISYLSAVIPHGGISGWTFGTTFISKTMDNVAAVDEPHAYALGGKMLYYWNCCDREFATVDLTKSVDDTVKREWNHVSYNLDTVIPDYNQGGYGESDLGKNQNFETYGGYDGVYGKHGSNNPAIPYKGKLYTQKGNSIIAFSPTNGSIQHLSEAVTQTVTTSATLVSSVAIKKYLAEEIDKLLQSGHLFPGYQSAGIQDPVLDTIELASYWKHPFDLYITLSRAYDQLPAQQLALVNYIQNEYAEYPPYQSDDIGWITGTPRETFAYKPEFERNRATIHPQIEVYTDIWGTNGKNPQAVYALWKYAKLKNFDNNEASALYNLIVTSTNKNTGNNLMTTLNTAPDASLTDELPFILNAYIAGYVGYINLAHMADPTGANPTIQQDIQARETQLQSLLQTRIQQFSKYSPYRIDSDISNAVRSQNRRRVLNASRNFINMIPELADTFTTSTQVCADGAVITDCVHADVDFYNNITPFWFVSRYDISYNEASVQPVYDYHSLFQAKAQILKEPYENLVKYLDVPAVERGDLFYIDNLVSLLEAPTSNTPPTGDLNGDNNVNIQDIIILINEIFTPSGVQGSDINSDGKVDILDVISLINLIFS</sequence>
<dbReference type="PANTHER" id="PTHR34512:SF30">
    <property type="entry name" value="OUTER MEMBRANE PROTEIN ASSEMBLY FACTOR BAMB"/>
    <property type="match status" value="1"/>
</dbReference>
<dbReference type="EMBL" id="PCXU01000011">
    <property type="protein sequence ID" value="PIR43764.1"/>
    <property type="molecule type" value="Genomic_DNA"/>
</dbReference>
<dbReference type="Pfam" id="PF13360">
    <property type="entry name" value="PQQ_2"/>
    <property type="match status" value="1"/>
</dbReference>
<evidence type="ECO:0000313" key="4">
    <source>
        <dbReference type="Proteomes" id="UP000230214"/>
    </source>
</evidence>
<dbReference type="InterPro" id="IPR015943">
    <property type="entry name" value="WD40/YVTN_repeat-like_dom_sf"/>
</dbReference>
<evidence type="ECO:0000259" key="2">
    <source>
        <dbReference type="PROSITE" id="PS51766"/>
    </source>
</evidence>
<dbReference type="AlphaFoldDB" id="A0A2H0RCI8"/>
<dbReference type="InterPro" id="IPR018247">
    <property type="entry name" value="EF_Hand_1_Ca_BS"/>
</dbReference>